<feature type="transmembrane region" description="Helical" evidence="2">
    <location>
        <begin position="697"/>
        <end position="713"/>
    </location>
</feature>
<accession>A0A5B0X2Q2</accession>
<evidence type="ECO:0000259" key="4">
    <source>
        <dbReference type="PROSITE" id="PS51468"/>
    </source>
</evidence>
<evidence type="ECO:0000256" key="2">
    <source>
        <dbReference type="SAM" id="Phobius"/>
    </source>
</evidence>
<evidence type="ECO:0000256" key="1">
    <source>
        <dbReference type="SAM" id="MobiDB-lite"/>
    </source>
</evidence>
<dbReference type="NCBIfam" id="TIGR03788">
    <property type="entry name" value="marine_srt_targ"/>
    <property type="match status" value="1"/>
</dbReference>
<gene>
    <name evidence="5" type="ORF">F0M18_07030</name>
</gene>
<dbReference type="InterPro" id="IPR002035">
    <property type="entry name" value="VWF_A"/>
</dbReference>
<dbReference type="PROSITE" id="PS51468">
    <property type="entry name" value="VIT"/>
    <property type="match status" value="1"/>
</dbReference>
<dbReference type="EMBL" id="VTUX01000003">
    <property type="protein sequence ID" value="KAA1192419.1"/>
    <property type="molecule type" value="Genomic_DNA"/>
</dbReference>
<evidence type="ECO:0000313" key="6">
    <source>
        <dbReference type="Proteomes" id="UP000323708"/>
    </source>
</evidence>
<name>A0A5B0X2Q2_9GAMM</name>
<keyword evidence="2" id="KW-1133">Transmembrane helix</keyword>
<evidence type="ECO:0000259" key="3">
    <source>
        <dbReference type="PROSITE" id="PS50234"/>
    </source>
</evidence>
<dbReference type="Pfam" id="PF13768">
    <property type="entry name" value="VWA_3"/>
    <property type="match status" value="1"/>
</dbReference>
<reference evidence="5 6" key="1">
    <citation type="submission" date="2019-09" db="EMBL/GenBank/DDBJ databases">
        <authorList>
            <person name="Chen X.-Y."/>
        </authorList>
    </citation>
    <scope>NUCLEOTIDE SEQUENCE [LARGE SCALE GENOMIC DNA]</scope>
    <source>
        <strain evidence="5 6">NY5</strain>
    </source>
</reference>
<dbReference type="SUPFAM" id="SSF53300">
    <property type="entry name" value="vWA-like"/>
    <property type="match status" value="1"/>
</dbReference>
<sequence>MVIYRSLLRDQRRFGGLSWWLIFRCLPTLLLTMLTLLLLSAATARAEQGSLAGVGSGQLMLSDAAGTAHPAVMQRSEIDLEIAGMVAVVRLQQVFRNDTAKWMEGVYVFPLPGNAAVRAMHMQLGERRIIGQIQEKSAARSTYKAALKAGKKASLLEQQRPNLFTTRVANIAPGEEVLVSLEFVQQVDYRAGTFSLRLPTTITARYIPGVPLERGPADGVTELNSHGWALATDQVAEANAVSPPQHRQPGNNVKPLNPLSIRVRLDAGMPLASVEATYHDVALARRERIYELELADGVAEMDRDFELVWRPVTGAAPTAALFTERVDNAWYGLLMVLPPQLERAPSPPPRELVLVVDTSGSMGGEPIRQARASVSSALQWLRPEDTFNIIEFNDSHRALFSRARPATAHNLQLAMEFTRHLQASGGTEMLSALRAALLSPVSADELAPQPALRQVVFITDGAVANEDALFSEIASSLGASRLFTVAIGSAPNSWFMRRAADFGRGSFTAIGQVSEVAGKMAALFRQLASPVAVDLEVDWPAGAEVWPQRVPDLYLGEPLVLAVRLHDAPPQQALRVSGRLANTHWQNRVPWPGATKEQAGSSHDGVASLWARKKIQSLLGTLRHGESSDAVRGEVLALALQHQLLSPYTSFVAVEQVISRPDDADTGSAAVPNTRPAGQSPQPYAFARTATTAAAKLWFGCLLLLLAVVVYACRQEGRYA</sequence>
<feature type="region of interest" description="Disordered" evidence="1">
    <location>
        <begin position="662"/>
        <end position="682"/>
    </location>
</feature>
<organism evidence="5 6">
    <name type="scientific">Pseudohalioglobus sediminis</name>
    <dbReference type="NCBI Taxonomy" id="2606449"/>
    <lineage>
        <taxon>Bacteria</taxon>
        <taxon>Pseudomonadati</taxon>
        <taxon>Pseudomonadota</taxon>
        <taxon>Gammaproteobacteria</taxon>
        <taxon>Cellvibrionales</taxon>
        <taxon>Halieaceae</taxon>
        <taxon>Pseudohalioglobus</taxon>
    </lineage>
</organism>
<dbReference type="PANTHER" id="PTHR45737">
    <property type="entry name" value="VON WILLEBRAND FACTOR A DOMAIN-CONTAINING PROTEIN 5A"/>
    <property type="match status" value="1"/>
</dbReference>
<feature type="domain" description="VIT" evidence="4">
    <location>
        <begin position="57"/>
        <end position="185"/>
    </location>
</feature>
<feature type="domain" description="VWFA" evidence="3">
    <location>
        <begin position="351"/>
        <end position="527"/>
    </location>
</feature>
<dbReference type="Proteomes" id="UP000323708">
    <property type="component" value="Unassembled WGS sequence"/>
</dbReference>
<evidence type="ECO:0000313" key="5">
    <source>
        <dbReference type="EMBL" id="KAA1192419.1"/>
    </source>
</evidence>
<keyword evidence="2" id="KW-0472">Membrane</keyword>
<dbReference type="SMART" id="SM00609">
    <property type="entry name" value="VIT"/>
    <property type="match status" value="1"/>
</dbReference>
<dbReference type="AlphaFoldDB" id="A0A5B0X2Q2"/>
<comment type="caution">
    <text evidence="5">The sequence shown here is derived from an EMBL/GenBank/DDBJ whole genome shotgun (WGS) entry which is preliminary data.</text>
</comment>
<proteinExistence type="predicted"/>
<protein>
    <submittedName>
        <fullName evidence="5">Marine proteobacterial sortase target protein</fullName>
    </submittedName>
</protein>
<dbReference type="SMART" id="SM00327">
    <property type="entry name" value="VWA"/>
    <property type="match status" value="1"/>
</dbReference>
<dbReference type="InterPro" id="IPR013694">
    <property type="entry name" value="VIT"/>
</dbReference>
<dbReference type="PANTHER" id="PTHR45737:SF6">
    <property type="entry name" value="VON WILLEBRAND FACTOR A DOMAIN-CONTAINING PROTEIN 5A"/>
    <property type="match status" value="1"/>
</dbReference>
<dbReference type="PROSITE" id="PS50234">
    <property type="entry name" value="VWFA"/>
    <property type="match status" value="1"/>
</dbReference>
<dbReference type="InterPro" id="IPR036465">
    <property type="entry name" value="vWFA_dom_sf"/>
</dbReference>
<dbReference type="InterPro" id="IPR022440">
    <property type="entry name" value="CHP03788"/>
</dbReference>
<keyword evidence="6" id="KW-1185">Reference proteome</keyword>
<dbReference type="Pfam" id="PF08487">
    <property type="entry name" value="VIT"/>
    <property type="match status" value="1"/>
</dbReference>
<dbReference type="Gene3D" id="3.40.50.410">
    <property type="entry name" value="von Willebrand factor, type A domain"/>
    <property type="match status" value="1"/>
</dbReference>
<keyword evidence="2" id="KW-0812">Transmembrane</keyword>